<dbReference type="InterPro" id="IPR004839">
    <property type="entry name" value="Aminotransferase_I/II_large"/>
</dbReference>
<keyword evidence="2" id="KW-0663">Pyridoxal phosphate</keyword>
<dbReference type="CDD" id="cd07377">
    <property type="entry name" value="WHTH_GntR"/>
    <property type="match status" value="1"/>
</dbReference>
<name>A0ABS1E3M1_9GAMM</name>
<evidence type="ECO:0000256" key="3">
    <source>
        <dbReference type="ARBA" id="ARBA00023015"/>
    </source>
</evidence>
<dbReference type="SMART" id="SM00345">
    <property type="entry name" value="HTH_GNTR"/>
    <property type="match status" value="1"/>
</dbReference>
<dbReference type="CDD" id="cd00609">
    <property type="entry name" value="AAT_like"/>
    <property type="match status" value="1"/>
</dbReference>
<evidence type="ECO:0000313" key="8">
    <source>
        <dbReference type="EMBL" id="MBK1725742.1"/>
    </source>
</evidence>
<sequence length="478" mass="51864">MGEHLYERIAERIAQQIEQGTYAPGDRLPGVRRLREQLGVSVATVVAACELLEQRGVLEARPRSGFFVREPARPLPSTAEPDTEAEGPSLVSGQERVLELVQAHNDPRVLSFGTAAPPAAFLPTSALDRCFARVRRRQRERVAAYDFPPGSPELRTQIARRMAHAGCALGPDDLVLTAGCQEALTLSLRAVAAPGDVVAIESPTFYGILQAIESQGMQALEIATDPEHGMVPAALERALGRWPIRACVMMPSLGNPLGHLAPEARKAELVGLLQAHGVPLIEDDVYGELAFHGPRPWAAKAYDTQGEVLYCSSFSKTLGAGLRVGWVAPGRYRERVAYLKYATSQAASSLPTLAVADYLEQGGYDRFLRRVRRQYERHMQWVRALVQRYFPAGTRVARPRGGYVLWVELPAGCDALELQRRALAAGISVAPGPVFSPTGRYPRHLRLSCAQPDAQAADAALARLGALAGEEAHGAVRA</sequence>
<evidence type="ECO:0000256" key="4">
    <source>
        <dbReference type="ARBA" id="ARBA00023125"/>
    </source>
</evidence>
<keyword evidence="5" id="KW-0804">Transcription</keyword>
<dbReference type="Pfam" id="PF00155">
    <property type="entry name" value="Aminotran_1_2"/>
    <property type="match status" value="1"/>
</dbReference>
<gene>
    <name evidence="8" type="ORF">CKO13_01635</name>
</gene>
<dbReference type="Gene3D" id="3.40.640.10">
    <property type="entry name" value="Type I PLP-dependent aspartate aminotransferase-like (Major domain)"/>
    <property type="match status" value="1"/>
</dbReference>
<dbReference type="EMBL" id="NRSH01000008">
    <property type="protein sequence ID" value="MBK1725742.1"/>
    <property type="molecule type" value="Genomic_DNA"/>
</dbReference>
<dbReference type="RefSeq" id="WP_200256196.1">
    <property type="nucleotide sequence ID" value="NZ_NRSH01000008.1"/>
</dbReference>
<feature type="domain" description="HTH gntR-type" evidence="7">
    <location>
        <begin position="3"/>
        <end position="71"/>
    </location>
</feature>
<dbReference type="InterPro" id="IPR000524">
    <property type="entry name" value="Tscrpt_reg_HTH_GntR"/>
</dbReference>
<evidence type="ECO:0000256" key="2">
    <source>
        <dbReference type="ARBA" id="ARBA00022898"/>
    </source>
</evidence>
<keyword evidence="4" id="KW-0238">DNA-binding</keyword>
<dbReference type="InterPro" id="IPR051446">
    <property type="entry name" value="HTH_trans_reg/aminotransferase"/>
</dbReference>
<dbReference type="Proteomes" id="UP000738126">
    <property type="component" value="Unassembled WGS sequence"/>
</dbReference>
<evidence type="ECO:0000256" key="6">
    <source>
        <dbReference type="SAM" id="MobiDB-lite"/>
    </source>
</evidence>
<comment type="similarity">
    <text evidence="1">In the C-terminal section; belongs to the class-I pyridoxal-phosphate-dependent aminotransferase family.</text>
</comment>
<accession>A0ABS1E3M1</accession>
<dbReference type="InterPro" id="IPR036388">
    <property type="entry name" value="WH-like_DNA-bd_sf"/>
</dbReference>
<evidence type="ECO:0000313" key="9">
    <source>
        <dbReference type="Proteomes" id="UP000738126"/>
    </source>
</evidence>
<dbReference type="PANTHER" id="PTHR46577">
    <property type="entry name" value="HTH-TYPE TRANSCRIPTIONAL REGULATORY PROTEIN GABR"/>
    <property type="match status" value="1"/>
</dbReference>
<comment type="caution">
    <text evidence="8">The sequence shown here is derived from an EMBL/GenBank/DDBJ whole genome shotgun (WGS) entry which is preliminary data.</text>
</comment>
<dbReference type="Pfam" id="PF00392">
    <property type="entry name" value="GntR"/>
    <property type="match status" value="1"/>
</dbReference>
<dbReference type="InterPro" id="IPR015421">
    <property type="entry name" value="PyrdxlP-dep_Trfase_major"/>
</dbReference>
<dbReference type="Gene3D" id="1.10.10.10">
    <property type="entry name" value="Winged helix-like DNA-binding domain superfamily/Winged helix DNA-binding domain"/>
    <property type="match status" value="1"/>
</dbReference>
<evidence type="ECO:0000259" key="7">
    <source>
        <dbReference type="PROSITE" id="PS50949"/>
    </source>
</evidence>
<dbReference type="InterPro" id="IPR015424">
    <property type="entry name" value="PyrdxlP-dep_Trfase"/>
</dbReference>
<dbReference type="InterPro" id="IPR015422">
    <property type="entry name" value="PyrdxlP-dep_Trfase_small"/>
</dbReference>
<protein>
    <submittedName>
        <fullName evidence="8">GntR family transcriptional regulator</fullName>
    </submittedName>
</protein>
<proteinExistence type="inferred from homology"/>
<dbReference type="SUPFAM" id="SSF46785">
    <property type="entry name" value="Winged helix' DNA-binding domain"/>
    <property type="match status" value="1"/>
</dbReference>
<evidence type="ECO:0000256" key="1">
    <source>
        <dbReference type="ARBA" id="ARBA00005384"/>
    </source>
</evidence>
<dbReference type="InterPro" id="IPR036390">
    <property type="entry name" value="WH_DNA-bd_sf"/>
</dbReference>
<dbReference type="Gene3D" id="3.90.1150.10">
    <property type="entry name" value="Aspartate Aminotransferase, domain 1"/>
    <property type="match status" value="1"/>
</dbReference>
<evidence type="ECO:0000256" key="5">
    <source>
        <dbReference type="ARBA" id="ARBA00023163"/>
    </source>
</evidence>
<dbReference type="PANTHER" id="PTHR46577:SF2">
    <property type="entry name" value="TRANSCRIPTIONAL REGULATORY PROTEIN"/>
    <property type="match status" value="1"/>
</dbReference>
<reference evidence="8 9" key="1">
    <citation type="journal article" date="2020" name="Microorganisms">
        <title>Osmotic Adaptation and Compatible Solute Biosynthesis of Phototrophic Bacteria as Revealed from Genome Analyses.</title>
        <authorList>
            <person name="Imhoff J.F."/>
            <person name="Rahn T."/>
            <person name="Kunzel S."/>
            <person name="Keller A."/>
            <person name="Neulinger S.C."/>
        </authorList>
    </citation>
    <scope>NUCLEOTIDE SEQUENCE [LARGE SCALE GENOMIC DNA]</scope>
    <source>
        <strain evidence="8 9">DSM 15116</strain>
    </source>
</reference>
<keyword evidence="3" id="KW-0805">Transcription regulation</keyword>
<organism evidence="8 9">
    <name type="scientific">Halorhodospira neutriphila</name>
    <dbReference type="NCBI Taxonomy" id="168379"/>
    <lineage>
        <taxon>Bacteria</taxon>
        <taxon>Pseudomonadati</taxon>
        <taxon>Pseudomonadota</taxon>
        <taxon>Gammaproteobacteria</taxon>
        <taxon>Chromatiales</taxon>
        <taxon>Ectothiorhodospiraceae</taxon>
        <taxon>Halorhodospira</taxon>
    </lineage>
</organism>
<keyword evidence="9" id="KW-1185">Reference proteome</keyword>
<dbReference type="SUPFAM" id="SSF53383">
    <property type="entry name" value="PLP-dependent transferases"/>
    <property type="match status" value="1"/>
</dbReference>
<dbReference type="PROSITE" id="PS50949">
    <property type="entry name" value="HTH_GNTR"/>
    <property type="match status" value="1"/>
</dbReference>
<feature type="region of interest" description="Disordered" evidence="6">
    <location>
        <begin position="69"/>
        <end position="91"/>
    </location>
</feature>